<dbReference type="RefSeq" id="WP_190268221.1">
    <property type="nucleotide sequence ID" value="NZ_BAABAD010000002.1"/>
</dbReference>
<feature type="domain" description="Pyridoxamine 5'-phosphate oxidase N-terminal" evidence="2">
    <location>
        <begin position="39"/>
        <end position="119"/>
    </location>
</feature>
<dbReference type="PANTHER" id="PTHR35176:SF4">
    <property type="entry name" value="PYRIDOXAMINE 5'-PHOSPHATE OXIDASE-RELATED FMN-BINDING"/>
    <property type="match status" value="1"/>
</dbReference>
<evidence type="ECO:0000313" key="3">
    <source>
        <dbReference type="EMBL" id="MBD1321727.1"/>
    </source>
</evidence>
<dbReference type="EMBL" id="JACWMS010000004">
    <property type="protein sequence ID" value="MBD1321727.1"/>
    <property type="molecule type" value="Genomic_DNA"/>
</dbReference>
<name>A0ABR7WG38_9ACTN</name>
<evidence type="ECO:0000256" key="1">
    <source>
        <dbReference type="ARBA" id="ARBA00023002"/>
    </source>
</evidence>
<sequence>MRTKNLADLYQLATLDWDPIVARLDAGVSQAPGTGGPDRHTWWLATIDADGRPHVAGVGALWHDGALWFETGAETRKGRNVARDPRCTLSLAMHDYDLVVEGEAHRVTDPDVVAEMAAQWAVEWPCRVDDSGVALTADFSAPSAGPPPWYVYRVTPRAATALLTVEPGGATRFTFD</sequence>
<dbReference type="Pfam" id="PF01243">
    <property type="entry name" value="PNPOx_N"/>
    <property type="match status" value="1"/>
</dbReference>
<gene>
    <name evidence="3" type="ORF">IDF66_19285</name>
</gene>
<protein>
    <submittedName>
        <fullName evidence="3">Pyridoxamine 5'-phosphate oxidase family protein</fullName>
    </submittedName>
</protein>
<dbReference type="InterPro" id="IPR012349">
    <property type="entry name" value="Split_barrel_FMN-bd"/>
</dbReference>
<keyword evidence="4" id="KW-1185">Reference proteome</keyword>
<evidence type="ECO:0000259" key="2">
    <source>
        <dbReference type="Pfam" id="PF01243"/>
    </source>
</evidence>
<reference evidence="3 4" key="1">
    <citation type="submission" date="2020-09" db="EMBL/GenBank/DDBJ databases">
        <title>Novel species in genus Gordonia.</title>
        <authorList>
            <person name="Zhang G."/>
        </authorList>
    </citation>
    <scope>NUCLEOTIDE SEQUENCE [LARGE SCALE GENOMIC DNA]</scope>
    <source>
        <strain evidence="3 4">ON-33</strain>
    </source>
</reference>
<dbReference type="InterPro" id="IPR052019">
    <property type="entry name" value="F420H2_bilvrd_red/Heme_oxyg"/>
</dbReference>
<dbReference type="Proteomes" id="UP000602395">
    <property type="component" value="Unassembled WGS sequence"/>
</dbReference>
<accession>A0ABR7WG38</accession>
<dbReference type="SUPFAM" id="SSF50475">
    <property type="entry name" value="FMN-binding split barrel"/>
    <property type="match status" value="1"/>
</dbReference>
<comment type="caution">
    <text evidence="3">The sequence shown here is derived from an EMBL/GenBank/DDBJ whole genome shotgun (WGS) entry which is preliminary data.</text>
</comment>
<keyword evidence="1" id="KW-0560">Oxidoreductase</keyword>
<dbReference type="Gene3D" id="2.30.110.10">
    <property type="entry name" value="Electron Transport, Fmn-binding Protein, Chain A"/>
    <property type="match status" value="1"/>
</dbReference>
<organism evidence="3 4">
    <name type="scientific">Gordonia hankookensis</name>
    <dbReference type="NCBI Taxonomy" id="589403"/>
    <lineage>
        <taxon>Bacteria</taxon>
        <taxon>Bacillati</taxon>
        <taxon>Actinomycetota</taxon>
        <taxon>Actinomycetes</taxon>
        <taxon>Mycobacteriales</taxon>
        <taxon>Gordoniaceae</taxon>
        <taxon>Gordonia</taxon>
    </lineage>
</organism>
<dbReference type="PANTHER" id="PTHR35176">
    <property type="entry name" value="HEME OXYGENASE HI_0854-RELATED"/>
    <property type="match status" value="1"/>
</dbReference>
<dbReference type="InterPro" id="IPR011576">
    <property type="entry name" value="Pyridox_Oxase_N"/>
</dbReference>
<evidence type="ECO:0000313" key="4">
    <source>
        <dbReference type="Proteomes" id="UP000602395"/>
    </source>
</evidence>
<proteinExistence type="predicted"/>